<evidence type="ECO:0000313" key="3">
    <source>
        <dbReference type="Proteomes" id="UP000474802"/>
    </source>
</evidence>
<organism evidence="2 3">
    <name type="scientific">Devosia aurantiaca</name>
    <dbReference type="NCBI Taxonomy" id="2714858"/>
    <lineage>
        <taxon>Bacteria</taxon>
        <taxon>Pseudomonadati</taxon>
        <taxon>Pseudomonadota</taxon>
        <taxon>Alphaproteobacteria</taxon>
        <taxon>Hyphomicrobiales</taxon>
        <taxon>Devosiaceae</taxon>
        <taxon>Devosia</taxon>
    </lineage>
</organism>
<dbReference type="EMBL" id="JAALFG010000001">
    <property type="protein sequence ID" value="NGP16702.1"/>
    <property type="molecule type" value="Genomic_DNA"/>
</dbReference>
<keyword evidence="1" id="KW-0812">Transmembrane</keyword>
<sequence>MRLAVPSDLSALLSTGFLRSVGSLGIKVATAGLTYLTYVVLSVAP</sequence>
<name>A0A6M1SMD5_9HYPH</name>
<proteinExistence type="predicted"/>
<protein>
    <submittedName>
        <fullName evidence="2">Uncharacterized protein</fullName>
    </submittedName>
</protein>
<dbReference type="AlphaFoldDB" id="A0A6M1SMD5"/>
<keyword evidence="1" id="KW-1133">Transmembrane helix</keyword>
<keyword evidence="1" id="KW-0472">Membrane</keyword>
<feature type="transmembrane region" description="Helical" evidence="1">
    <location>
        <begin position="20"/>
        <end position="41"/>
    </location>
</feature>
<keyword evidence="3" id="KW-1185">Reference proteome</keyword>
<comment type="caution">
    <text evidence="2">The sequence shown here is derived from an EMBL/GenBank/DDBJ whole genome shotgun (WGS) entry which is preliminary data.</text>
</comment>
<gene>
    <name evidence="2" type="ORF">G5575_02450</name>
</gene>
<evidence type="ECO:0000256" key="1">
    <source>
        <dbReference type="SAM" id="Phobius"/>
    </source>
</evidence>
<dbReference type="Proteomes" id="UP000474802">
    <property type="component" value="Unassembled WGS sequence"/>
</dbReference>
<evidence type="ECO:0000313" key="2">
    <source>
        <dbReference type="EMBL" id="NGP16702.1"/>
    </source>
</evidence>
<reference evidence="2 3" key="2">
    <citation type="submission" date="2020-03" db="EMBL/GenBank/DDBJ databases">
        <title>Devosia chinhatensis sp. nov., isolated from a hexachlorocyclohexane (HCH) dump site in India.</title>
        <authorList>
            <person name="Kumar M."/>
            <person name="Lal R."/>
        </authorList>
    </citation>
    <scope>NUCLEOTIDE SEQUENCE [LARGE SCALE GENOMIC DNA]</scope>
    <source>
        <strain evidence="2 3">H239</strain>
    </source>
</reference>
<accession>A0A6M1SMD5</accession>
<reference evidence="2 3" key="1">
    <citation type="submission" date="2020-02" db="EMBL/GenBank/DDBJ databases">
        <authorList>
            <person name="Khan S.A."/>
            <person name="Jeon C.O."/>
            <person name="Chun B.H."/>
        </authorList>
    </citation>
    <scope>NUCLEOTIDE SEQUENCE [LARGE SCALE GENOMIC DNA]</scope>
    <source>
        <strain evidence="2 3">H239</strain>
    </source>
</reference>
<dbReference type="RefSeq" id="WP_164532943.1">
    <property type="nucleotide sequence ID" value="NZ_JAALFG010000001.1"/>
</dbReference>